<gene>
    <name evidence="2" type="ORF">M513_00697</name>
    <name evidence="3" type="ORF">M514_00697</name>
</gene>
<evidence type="ECO:0000256" key="1">
    <source>
        <dbReference type="SAM" id="MobiDB-lite"/>
    </source>
</evidence>
<dbReference type="EMBL" id="KL363184">
    <property type="protein sequence ID" value="KFD58471.1"/>
    <property type="molecule type" value="Genomic_DNA"/>
</dbReference>
<dbReference type="AlphaFoldDB" id="A0A085MMM5"/>
<evidence type="ECO:0000313" key="4">
    <source>
        <dbReference type="Proteomes" id="UP000030764"/>
    </source>
</evidence>
<evidence type="ECO:0000313" key="2">
    <source>
        <dbReference type="EMBL" id="KFD58471.1"/>
    </source>
</evidence>
<protein>
    <submittedName>
        <fullName evidence="2">Uncharacterized protein</fullName>
    </submittedName>
</protein>
<dbReference type="Proteomes" id="UP000030758">
    <property type="component" value="Unassembled WGS sequence"/>
</dbReference>
<name>A0A085MMM5_9BILA</name>
<dbReference type="Proteomes" id="UP000030764">
    <property type="component" value="Unassembled WGS sequence"/>
</dbReference>
<proteinExistence type="predicted"/>
<feature type="non-terminal residue" evidence="2">
    <location>
        <position position="185"/>
    </location>
</feature>
<dbReference type="EMBL" id="KL367544">
    <property type="protein sequence ID" value="KFD65101.1"/>
    <property type="molecule type" value="Genomic_DNA"/>
</dbReference>
<accession>A0A085MMM5</accession>
<evidence type="ECO:0000313" key="3">
    <source>
        <dbReference type="EMBL" id="KFD65101.1"/>
    </source>
</evidence>
<reference evidence="2 4" key="1">
    <citation type="journal article" date="2014" name="Nat. Genet.">
        <title>Genome and transcriptome of the porcine whipworm Trichuris suis.</title>
        <authorList>
            <person name="Jex A.R."/>
            <person name="Nejsum P."/>
            <person name="Schwarz E.M."/>
            <person name="Hu L."/>
            <person name="Young N.D."/>
            <person name="Hall R.S."/>
            <person name="Korhonen P.K."/>
            <person name="Liao S."/>
            <person name="Thamsborg S."/>
            <person name="Xia J."/>
            <person name="Xu P."/>
            <person name="Wang S."/>
            <person name="Scheerlinck J.P."/>
            <person name="Hofmann A."/>
            <person name="Sternberg P.W."/>
            <person name="Wang J."/>
            <person name="Gasser R.B."/>
        </authorList>
    </citation>
    <scope>NUCLEOTIDE SEQUENCE [LARGE SCALE GENOMIC DNA]</scope>
    <source>
        <strain evidence="3">DCEP-RM93F</strain>
        <strain evidence="2">DCEP-RM93M</strain>
    </source>
</reference>
<sequence length="185" mass="20965">LSLALTQCRRKQNALEAYTYSTESTYELFIEGTTHLQQSTRIPTTMTFLLQESVGSFNMHCMVELVGLSGNPSSVNVIFKCVSFCPGNSETQIGNLRSTIPHFSIIWTNVRIISHCNALSQACQSNDQTVQEMVMHFCSRKDEGHSMRQKERRKRKDVDERKLTGKGMKLHYVTGILTAGWNRAI</sequence>
<organism evidence="2 4">
    <name type="scientific">Trichuris suis</name>
    <name type="common">pig whipworm</name>
    <dbReference type="NCBI Taxonomy" id="68888"/>
    <lineage>
        <taxon>Eukaryota</taxon>
        <taxon>Metazoa</taxon>
        <taxon>Ecdysozoa</taxon>
        <taxon>Nematoda</taxon>
        <taxon>Enoplea</taxon>
        <taxon>Dorylaimia</taxon>
        <taxon>Trichinellida</taxon>
        <taxon>Trichuridae</taxon>
        <taxon>Trichuris</taxon>
    </lineage>
</organism>
<feature type="non-terminal residue" evidence="2">
    <location>
        <position position="1"/>
    </location>
</feature>
<feature type="region of interest" description="Disordered" evidence="1">
    <location>
        <begin position="141"/>
        <end position="161"/>
    </location>
</feature>
<keyword evidence="4" id="KW-1185">Reference proteome</keyword>